<protein>
    <submittedName>
        <fullName evidence="3">Uncharacterized protein</fullName>
    </submittedName>
</protein>
<keyword evidence="1" id="KW-0175">Coiled coil</keyword>
<gene>
    <name evidence="3" type="ORF">D3867_15300</name>
</gene>
<accession>A0A4D8PZE8</accession>
<feature type="coiled-coil region" evidence="1">
    <location>
        <begin position="131"/>
        <end position="257"/>
    </location>
</feature>
<feature type="compositionally biased region" description="Low complexity" evidence="2">
    <location>
        <begin position="257"/>
        <end position="268"/>
    </location>
</feature>
<geneLocation type="plasmid" evidence="3">
    <name>p1</name>
</geneLocation>
<sequence length="292" mass="32344">MSSQKSDPTLYAVIRTAVITLVSRKISPTYDDVRAQIGGGSYRDIGREIRALKAQEPDLFVVDEPTTSPADVEPPESGSEARNRTAEAHLRQAVEQALKAFFIATEAARSEERRSSAQRQLLALEGVQRSLAASQERQNGLTMRLATAEKEYEKLLADFDTAVEEQERLRIELADSEAKILALEEAVEDGRRREAEAQTERQEMRRQLEQFTAERHESLLEQIRADVAARAHFDQALQDTREEMARLQEQVEVLKTSVAPSAQSSPRPAARKMLPADQPGLGLAEAAVPGGA</sequence>
<evidence type="ECO:0000313" key="4">
    <source>
        <dbReference type="Proteomes" id="UP000298596"/>
    </source>
</evidence>
<proteinExistence type="predicted"/>
<dbReference type="Proteomes" id="UP000298596">
    <property type="component" value="Plasmid p1"/>
</dbReference>
<organism evidence="3 4">
    <name type="scientific">Azospirillum brasilense</name>
    <dbReference type="NCBI Taxonomy" id="192"/>
    <lineage>
        <taxon>Bacteria</taxon>
        <taxon>Pseudomonadati</taxon>
        <taxon>Pseudomonadota</taxon>
        <taxon>Alphaproteobacteria</taxon>
        <taxon>Rhodospirillales</taxon>
        <taxon>Azospirillaceae</taxon>
        <taxon>Azospirillum</taxon>
    </lineage>
</organism>
<keyword evidence="3" id="KW-0614">Plasmid</keyword>
<feature type="region of interest" description="Disordered" evidence="2">
    <location>
        <begin position="63"/>
        <end position="82"/>
    </location>
</feature>
<name>A0A4D8PZE8_AZOBR</name>
<dbReference type="AlphaFoldDB" id="A0A4D8PZE8"/>
<evidence type="ECO:0000313" key="3">
    <source>
        <dbReference type="EMBL" id="QCO03437.1"/>
    </source>
</evidence>
<dbReference type="EMBL" id="CP032331">
    <property type="protein sequence ID" value="QCO03437.1"/>
    <property type="molecule type" value="Genomic_DNA"/>
</dbReference>
<evidence type="ECO:0000256" key="1">
    <source>
        <dbReference type="SAM" id="Coils"/>
    </source>
</evidence>
<reference evidence="3 4" key="1">
    <citation type="submission" date="2018-09" db="EMBL/GenBank/DDBJ databases">
        <title>Whole genome based analysis of evolution and adaptive divergence in Indian and Brazilian strains of Azospirillum brasilense.</title>
        <authorList>
            <person name="Singh C."/>
            <person name="Tripathi A.K."/>
        </authorList>
    </citation>
    <scope>NUCLEOTIDE SEQUENCE [LARGE SCALE GENOMIC DNA]</scope>
    <source>
        <strain evidence="3 4">MTCC4036</strain>
        <plasmid evidence="3 4">p1</plasmid>
    </source>
</reference>
<evidence type="ECO:0000256" key="2">
    <source>
        <dbReference type="SAM" id="MobiDB-lite"/>
    </source>
</evidence>
<feature type="region of interest" description="Disordered" evidence="2">
    <location>
        <begin position="257"/>
        <end position="292"/>
    </location>
</feature>